<dbReference type="EMBL" id="JBCNJP010000027">
    <property type="protein sequence ID" value="KAK9052398.1"/>
    <property type="molecule type" value="Genomic_DNA"/>
</dbReference>
<comment type="caution">
    <text evidence="2">The sequence shown here is derived from an EMBL/GenBank/DDBJ whole genome shotgun (WGS) entry which is preliminary data.</text>
</comment>
<proteinExistence type="predicted"/>
<keyword evidence="3" id="KW-1185">Reference proteome</keyword>
<evidence type="ECO:0000313" key="3">
    <source>
        <dbReference type="Proteomes" id="UP001408789"/>
    </source>
</evidence>
<accession>A0AAP0CBU7</accession>
<dbReference type="AlphaFoldDB" id="A0AAP0CBU7"/>
<feature type="region of interest" description="Disordered" evidence="1">
    <location>
        <begin position="1"/>
        <end position="20"/>
    </location>
</feature>
<reference evidence="2 3" key="1">
    <citation type="submission" date="2024-04" db="EMBL/GenBank/DDBJ databases">
        <title>The reference genome of an endangered Asteraceae, Deinandra increscens subsp. villosa, native to the Central Coast of California.</title>
        <authorList>
            <person name="Guilliams M."/>
            <person name="Hasenstab-Lehman K."/>
            <person name="Meyer R."/>
            <person name="Mcevoy S."/>
        </authorList>
    </citation>
    <scope>NUCLEOTIDE SEQUENCE [LARGE SCALE GENOMIC DNA]</scope>
    <source>
        <tissue evidence="2">Leaf</tissue>
    </source>
</reference>
<name>A0AAP0CBU7_9ASTR</name>
<evidence type="ECO:0000256" key="1">
    <source>
        <dbReference type="SAM" id="MobiDB-lite"/>
    </source>
</evidence>
<evidence type="ECO:0000313" key="2">
    <source>
        <dbReference type="EMBL" id="KAK9052398.1"/>
    </source>
</evidence>
<feature type="compositionally biased region" description="Low complexity" evidence="1">
    <location>
        <begin position="11"/>
        <end position="20"/>
    </location>
</feature>
<sequence>MLNKYDSELSPVNPKVPDVKNPATASPTVIIAGTITGLNITNSGVATASPITVPMRVMPAKPRRIPVTGSKAMMAIIFPVAGPPCWLRGWVNLSPACSWR</sequence>
<gene>
    <name evidence="2" type="ORF">SSX86_029027</name>
</gene>
<protein>
    <submittedName>
        <fullName evidence="2">Uncharacterized protein</fullName>
    </submittedName>
</protein>
<dbReference type="Proteomes" id="UP001408789">
    <property type="component" value="Unassembled WGS sequence"/>
</dbReference>
<organism evidence="2 3">
    <name type="scientific">Deinandra increscens subsp. villosa</name>
    <dbReference type="NCBI Taxonomy" id="3103831"/>
    <lineage>
        <taxon>Eukaryota</taxon>
        <taxon>Viridiplantae</taxon>
        <taxon>Streptophyta</taxon>
        <taxon>Embryophyta</taxon>
        <taxon>Tracheophyta</taxon>
        <taxon>Spermatophyta</taxon>
        <taxon>Magnoliopsida</taxon>
        <taxon>eudicotyledons</taxon>
        <taxon>Gunneridae</taxon>
        <taxon>Pentapetalae</taxon>
        <taxon>asterids</taxon>
        <taxon>campanulids</taxon>
        <taxon>Asterales</taxon>
        <taxon>Asteraceae</taxon>
        <taxon>Asteroideae</taxon>
        <taxon>Heliantheae alliance</taxon>
        <taxon>Madieae</taxon>
        <taxon>Madiinae</taxon>
        <taxon>Deinandra</taxon>
    </lineage>
</organism>